<protein>
    <submittedName>
        <fullName evidence="3">Uncharacterized protein</fullName>
    </submittedName>
</protein>
<comment type="caution">
    <text evidence="3">The sequence shown here is derived from an EMBL/GenBank/DDBJ whole genome shotgun (WGS) entry which is preliminary data.</text>
</comment>
<keyword evidence="3" id="KW-0614">Plasmid</keyword>
<evidence type="ECO:0000256" key="1">
    <source>
        <dbReference type="SAM" id="Coils"/>
    </source>
</evidence>
<proteinExistence type="predicted"/>
<evidence type="ECO:0000313" key="3">
    <source>
        <dbReference type="EMBL" id="MCL9818336.1"/>
    </source>
</evidence>
<accession>A0AAE3K9Q6</accession>
<keyword evidence="4" id="KW-1185">Reference proteome</keyword>
<geneLocation type="plasmid" evidence="3">
    <name>pAArc-St2</name>
</geneLocation>
<organism evidence="3 4">
    <name type="scientific">Natronocalculus amylovorans</name>
    <dbReference type="NCBI Taxonomy" id="2917812"/>
    <lineage>
        <taxon>Archaea</taxon>
        <taxon>Methanobacteriati</taxon>
        <taxon>Methanobacteriota</taxon>
        <taxon>Stenosarchaea group</taxon>
        <taxon>Halobacteria</taxon>
        <taxon>Halobacteriales</taxon>
        <taxon>Haloferacaceae</taxon>
        <taxon>Natronocalculus</taxon>
    </lineage>
</organism>
<evidence type="ECO:0000256" key="2">
    <source>
        <dbReference type="SAM" id="Phobius"/>
    </source>
</evidence>
<dbReference type="AlphaFoldDB" id="A0AAE3K9Q6"/>
<evidence type="ECO:0000313" key="4">
    <source>
        <dbReference type="Proteomes" id="UP001203207"/>
    </source>
</evidence>
<feature type="coiled-coil region" evidence="1">
    <location>
        <begin position="257"/>
        <end position="284"/>
    </location>
</feature>
<name>A0AAE3K9Q6_9EURY</name>
<gene>
    <name evidence="3" type="ORF">AArcSt2_15445</name>
</gene>
<dbReference type="EMBL" id="JAKRVX010000010">
    <property type="protein sequence ID" value="MCL9818336.1"/>
    <property type="molecule type" value="Genomic_DNA"/>
</dbReference>
<sequence length="526" mass="59236">MNVNVDRFCSVFIAALVVAVMLSISVFASGIAIADETNNTTAIETEGAILTASHLSYIDEEVTRQQEDDRPLYIAADDQLRLVPQNFAMDNVERYGVETDAGTLTVNDDFGYFEFDGQGNTGTFEIWFEVDEEVEQGNETVTDRVRYEAIVRIDEATEYEHHPAGTLDQQREDAANWSAFVSNVERIAGSDADMDEQTDLAIALLEFRSNPLAALTGDFAGVIILLTMTPGGWFTLLLFAMIFAVSTYGMRKRLNLFESTSSERVQLDEQLSELELKNKKQALENMDWQDIPGMDDRTARAFRDSMGVNPLEGITRLLAVVRPNALVRDRLLAMSQSGYVALVERTDARTDGGSDSVGSIEAVELVHADRVLDTEKREVDDLEDPSEELIAALDWNDPELQSFDLPNASIDTSEMRTELSAVNFEDLMQEVQASRFDFEDEAVYGQYIAEFVKSVREHNFTDQHGRVDETRYVMNQFLHLSNVTDDIFEFPVLDFVGDAVERELIDHNPVEETERYVKDVEDGRYS</sequence>
<dbReference type="Proteomes" id="UP001203207">
    <property type="component" value="Unassembled WGS sequence"/>
</dbReference>
<keyword evidence="2" id="KW-0812">Transmembrane</keyword>
<keyword evidence="2" id="KW-0472">Membrane</keyword>
<keyword evidence="1" id="KW-0175">Coiled coil</keyword>
<dbReference type="RefSeq" id="WP_250586034.1">
    <property type="nucleotide sequence ID" value="NZ_JAKRVX010000010.1"/>
</dbReference>
<reference evidence="3" key="2">
    <citation type="submission" date="2022-02" db="EMBL/GenBank/DDBJ databases">
        <authorList>
            <person name="Elcheninov A.G."/>
            <person name="Sorokin D.Y."/>
            <person name="Kublanov I.V."/>
        </authorList>
    </citation>
    <scope>NUCLEOTIDE SEQUENCE</scope>
    <source>
        <strain evidence="3">AArc-St2</strain>
        <plasmid evidence="3">pAArc-St2</plasmid>
    </source>
</reference>
<keyword evidence="2" id="KW-1133">Transmembrane helix</keyword>
<feature type="transmembrane region" description="Helical" evidence="2">
    <location>
        <begin position="219"/>
        <end position="245"/>
    </location>
</feature>
<reference evidence="3" key="1">
    <citation type="journal article" date="2022" name="Syst. Appl. Microbiol.">
        <title>Natronocalculus amylovorans gen. nov., sp. nov., and Natranaeroarchaeum aerophilus sp. nov., dominant culturable amylolytic natronoarchaea from hypersaline soda lakes in southwestern Siberia.</title>
        <authorList>
            <person name="Sorokin D.Y."/>
            <person name="Elcheninov A.G."/>
            <person name="Khizhniak T.V."/>
            <person name="Koenen M."/>
            <person name="Bale N.J."/>
            <person name="Damste J.S.S."/>
            <person name="Kublanov I.V."/>
        </authorList>
    </citation>
    <scope>NUCLEOTIDE SEQUENCE</scope>
    <source>
        <strain evidence="3">AArc-St2</strain>
    </source>
</reference>